<dbReference type="Pfam" id="PF00535">
    <property type="entry name" value="Glycos_transf_2"/>
    <property type="match status" value="1"/>
</dbReference>
<evidence type="ECO:0000313" key="5">
    <source>
        <dbReference type="EMBL" id="TXB67714.1"/>
    </source>
</evidence>
<keyword evidence="3 5" id="KW-0808">Transferase</keyword>
<dbReference type="EMBL" id="VOPL01000006">
    <property type="protein sequence ID" value="TXB67714.1"/>
    <property type="molecule type" value="Genomic_DNA"/>
</dbReference>
<dbReference type="GO" id="GO:0016757">
    <property type="term" value="F:glycosyltransferase activity"/>
    <property type="evidence" value="ECO:0007669"/>
    <property type="project" value="UniProtKB-KW"/>
</dbReference>
<evidence type="ECO:0000259" key="4">
    <source>
        <dbReference type="Pfam" id="PF00535"/>
    </source>
</evidence>
<gene>
    <name evidence="5" type="ORF">FQV27_14005</name>
</gene>
<sequence>MMDDTAPLPADTGAARPDICVLIPVFRDQQGLTETLRILEAETFPFDIVVVDDGSPEVITAPEQVGNHRLKLLRLDRNRGIEHALNAGIEAIFEAGYRYISRLDCGDIPLEGRFEKQLAFMEENPDVGILGTWARCVNDDGEYLFTLRFPTDFQAMKRRQRYVPAMLHPTIMIRSAALKDIGVYSDSFRTAEDYDLFVRMARKHRIANLPEVLTQYIVSETGTTAAKRKRNLVSRLGVQRAYFGWADPHAYLGVARTLAFMAIPFDWMTAVKKKVWK</sequence>
<dbReference type="PANTHER" id="PTHR43685">
    <property type="entry name" value="GLYCOSYLTRANSFERASE"/>
    <property type="match status" value="1"/>
</dbReference>
<evidence type="ECO:0000256" key="2">
    <source>
        <dbReference type="ARBA" id="ARBA00022676"/>
    </source>
</evidence>
<evidence type="ECO:0000256" key="3">
    <source>
        <dbReference type="ARBA" id="ARBA00022679"/>
    </source>
</evidence>
<organism evidence="5 6">
    <name type="scientific">Paracoccus aurantiacus</name>
    <dbReference type="NCBI Taxonomy" id="2599412"/>
    <lineage>
        <taxon>Bacteria</taxon>
        <taxon>Pseudomonadati</taxon>
        <taxon>Pseudomonadota</taxon>
        <taxon>Alphaproteobacteria</taxon>
        <taxon>Rhodobacterales</taxon>
        <taxon>Paracoccaceae</taxon>
        <taxon>Paracoccus</taxon>
    </lineage>
</organism>
<dbReference type="Gene3D" id="3.90.550.10">
    <property type="entry name" value="Spore Coat Polysaccharide Biosynthesis Protein SpsA, Chain A"/>
    <property type="match status" value="1"/>
</dbReference>
<dbReference type="PANTHER" id="PTHR43685:SF5">
    <property type="entry name" value="GLYCOSYLTRANSFERASE EPSE-RELATED"/>
    <property type="match status" value="1"/>
</dbReference>
<accession>A0A5C6S005</accession>
<keyword evidence="2" id="KW-0328">Glycosyltransferase</keyword>
<dbReference type="Proteomes" id="UP000321562">
    <property type="component" value="Unassembled WGS sequence"/>
</dbReference>
<dbReference type="SUPFAM" id="SSF53448">
    <property type="entry name" value="Nucleotide-diphospho-sugar transferases"/>
    <property type="match status" value="1"/>
</dbReference>
<dbReference type="OrthoDB" id="5291101at2"/>
<keyword evidence="6" id="KW-1185">Reference proteome</keyword>
<dbReference type="InterPro" id="IPR029044">
    <property type="entry name" value="Nucleotide-diphossugar_trans"/>
</dbReference>
<name>A0A5C6S005_9RHOB</name>
<comment type="similarity">
    <text evidence="1">Belongs to the glycosyltransferase 2 family.</text>
</comment>
<dbReference type="InterPro" id="IPR001173">
    <property type="entry name" value="Glyco_trans_2-like"/>
</dbReference>
<protein>
    <submittedName>
        <fullName evidence="5">Glycosyltransferase</fullName>
    </submittedName>
</protein>
<evidence type="ECO:0000313" key="6">
    <source>
        <dbReference type="Proteomes" id="UP000321562"/>
    </source>
</evidence>
<dbReference type="InterPro" id="IPR050834">
    <property type="entry name" value="Glycosyltransf_2"/>
</dbReference>
<reference evidence="5 6" key="1">
    <citation type="submission" date="2019-08" db="EMBL/GenBank/DDBJ databases">
        <authorList>
            <person name="Ye J."/>
        </authorList>
    </citation>
    <scope>NUCLEOTIDE SEQUENCE [LARGE SCALE GENOMIC DNA]</scope>
    <source>
        <strain evidence="5 6">TK008</strain>
    </source>
</reference>
<dbReference type="AlphaFoldDB" id="A0A5C6S005"/>
<proteinExistence type="inferred from homology"/>
<evidence type="ECO:0000256" key="1">
    <source>
        <dbReference type="ARBA" id="ARBA00006739"/>
    </source>
</evidence>
<comment type="caution">
    <text evidence="5">The sequence shown here is derived from an EMBL/GenBank/DDBJ whole genome shotgun (WGS) entry which is preliminary data.</text>
</comment>
<feature type="domain" description="Glycosyltransferase 2-like" evidence="4">
    <location>
        <begin position="20"/>
        <end position="181"/>
    </location>
</feature>
<dbReference type="RefSeq" id="WP_147099650.1">
    <property type="nucleotide sequence ID" value="NZ_JBHUFH010000001.1"/>
</dbReference>